<evidence type="ECO:0000313" key="10">
    <source>
        <dbReference type="Proteomes" id="UP000297713"/>
    </source>
</evidence>
<name>A0A4Y8P9K9_9BACT</name>
<dbReference type="OrthoDB" id="9800627at2"/>
<comment type="subcellular location">
    <subcellularLocation>
        <location evidence="2">Endomembrane system</location>
        <topology evidence="2">Multi-pass membrane protein</topology>
    </subcellularLocation>
</comment>
<dbReference type="GO" id="GO:0031293">
    <property type="term" value="P:membrane protein intracellular domain proteolysis"/>
    <property type="evidence" value="ECO:0007669"/>
    <property type="project" value="TreeGrafter"/>
</dbReference>
<dbReference type="Pfam" id="PF02163">
    <property type="entry name" value="Peptidase_M50"/>
    <property type="match status" value="1"/>
</dbReference>
<accession>A0A4Y8P9K9</accession>
<dbReference type="PANTHER" id="PTHR13325">
    <property type="entry name" value="PROTEASE M50 MEMBRANE-BOUND TRANSCRIPTION FACTOR SITE 2 PROTEASE"/>
    <property type="match status" value="1"/>
</dbReference>
<dbReference type="PANTHER" id="PTHR13325:SF3">
    <property type="entry name" value="MEMBRANE-BOUND TRANSCRIPTION FACTOR SITE-2 PROTEASE"/>
    <property type="match status" value="1"/>
</dbReference>
<reference evidence="9 10" key="1">
    <citation type="submission" date="2016-05" db="EMBL/GenBank/DDBJ databases">
        <title>Diversity and Homogeneity among Thermoacidophilic Verrucomicrobia Methanotrophs Linked with Geographical Origin.</title>
        <authorList>
            <person name="Erikstad H.-A."/>
            <person name="Smestad N.B."/>
            <person name="Ceballos R.M."/>
            <person name="Birkeland N.-K."/>
        </authorList>
    </citation>
    <scope>NUCLEOTIDE SEQUENCE [LARGE SCALE GENOMIC DNA]</scope>
    <source>
        <strain evidence="9 10">Phi</strain>
    </source>
</reference>
<dbReference type="Proteomes" id="UP000297713">
    <property type="component" value="Unassembled WGS sequence"/>
</dbReference>
<evidence type="ECO:0000313" key="9">
    <source>
        <dbReference type="EMBL" id="TFE66988.1"/>
    </source>
</evidence>
<comment type="cofactor">
    <cofactor evidence="1">
        <name>Zn(2+)</name>
        <dbReference type="ChEBI" id="CHEBI:29105"/>
    </cofactor>
</comment>
<dbReference type="InterPro" id="IPR001193">
    <property type="entry name" value="MBTPS2"/>
</dbReference>
<feature type="transmembrane region" description="Helical" evidence="7">
    <location>
        <begin position="152"/>
        <end position="175"/>
    </location>
</feature>
<keyword evidence="5 7" id="KW-1133">Transmembrane helix</keyword>
<dbReference type="RefSeq" id="WP_134440690.1">
    <property type="nucleotide sequence ID" value="NZ_LXQC01000165.1"/>
</dbReference>
<dbReference type="GO" id="GO:0016020">
    <property type="term" value="C:membrane"/>
    <property type="evidence" value="ECO:0007669"/>
    <property type="project" value="InterPro"/>
</dbReference>
<feature type="transmembrane region" description="Helical" evidence="7">
    <location>
        <begin position="360"/>
        <end position="378"/>
    </location>
</feature>
<feature type="transmembrane region" description="Helical" evidence="7">
    <location>
        <begin position="287"/>
        <end position="304"/>
    </location>
</feature>
<protein>
    <submittedName>
        <fullName evidence="9">Peptidase M50</fullName>
    </submittedName>
</protein>
<feature type="domain" description="Peptidase M50" evidence="8">
    <location>
        <begin position="207"/>
        <end position="276"/>
    </location>
</feature>
<feature type="transmembrane region" description="Helical" evidence="7">
    <location>
        <begin position="255"/>
        <end position="281"/>
    </location>
</feature>
<evidence type="ECO:0000256" key="2">
    <source>
        <dbReference type="ARBA" id="ARBA00004127"/>
    </source>
</evidence>
<feature type="transmembrane region" description="Helical" evidence="7">
    <location>
        <begin position="398"/>
        <end position="418"/>
    </location>
</feature>
<evidence type="ECO:0000256" key="5">
    <source>
        <dbReference type="ARBA" id="ARBA00022989"/>
    </source>
</evidence>
<organism evidence="9 10">
    <name type="scientific">Methylacidiphilum caldifontis</name>
    <dbReference type="NCBI Taxonomy" id="2795386"/>
    <lineage>
        <taxon>Bacteria</taxon>
        <taxon>Pseudomonadati</taxon>
        <taxon>Verrucomicrobiota</taxon>
        <taxon>Methylacidiphilae</taxon>
        <taxon>Methylacidiphilales</taxon>
        <taxon>Methylacidiphilaceae</taxon>
        <taxon>Methylacidiphilum (ex Ratnadevi et al. 2023)</taxon>
    </lineage>
</organism>
<dbReference type="EMBL" id="LXQC01000165">
    <property type="protein sequence ID" value="TFE66988.1"/>
    <property type="molecule type" value="Genomic_DNA"/>
</dbReference>
<sequence length="731" mass="83701">MIKQEVVNQIKKAENIVPYKLRADLLFQKQIFNNKTYYVVKDPLGLTYCRLPQAEAFLAGLFDGKRSAEEIAQNYNKYFPHKMISAQNVLQFLNLLVSRNLVILPTDVLLSKIPRRRDSFFQLLVGFFLKIFFIKLPLIHPSRWLDRIVRSAWWLWSPQGVVITICFWIWTLFFLFLHRSAFDTNQIQFFSAQNIFFLYIATAIDKTLHEFGHATTTRRFGGEIHEMGVGFFFFIPVGYVDASDSWIITDKKARIFIAAAGVYTELIIASVAAHLWILFPLGMAKNLAFNLMVLASVTTLFFNLNPLMKFDGYYVLVDLLEIPNLREKAFAYCTAKIQDWLLGYKNPQLLKMKVNKAKGWIFFVYSTLALCYMFYLIHSLGKVLFNGFKQVGLENIGAALSFFVVMAFVGAVVMKVFLAPLLSAHFFPGFSQTLKKRLKGFGIGLIVLCILLVFPCREKVKTVAVVRSQLGQNVASADGGVVKEIWVRSGQHVKAGQALLRLDNDRVEMDLQLARMDLAMKRIDFSSFGYSSRKSEGKEKESAPMRSQDLQATRKRFDLALKRKEELMLKSTIDGVLINPDIESIKGKYFRPGETILKIRNLERYYFIVPLTQAETRIVFPGAEVKGIWISSGKIFHTVVQKIGQKMVERSEIPPGLLIPYGGKIPVIPVTLKEQQEKNPYVFAFIPLSKEDQSLILEDMRAKLIIKGKRTVLAEKLYRFFTTLLISRQED</sequence>
<proteinExistence type="inferred from homology"/>
<dbReference type="GO" id="GO:0005737">
    <property type="term" value="C:cytoplasm"/>
    <property type="evidence" value="ECO:0007669"/>
    <property type="project" value="TreeGrafter"/>
</dbReference>
<evidence type="ECO:0000256" key="3">
    <source>
        <dbReference type="ARBA" id="ARBA00007931"/>
    </source>
</evidence>
<dbReference type="GO" id="GO:0012505">
    <property type="term" value="C:endomembrane system"/>
    <property type="evidence" value="ECO:0007669"/>
    <property type="project" value="UniProtKB-SubCell"/>
</dbReference>
<comment type="similarity">
    <text evidence="3">Belongs to the peptidase M50B family.</text>
</comment>
<dbReference type="Gene3D" id="2.40.50.100">
    <property type="match status" value="1"/>
</dbReference>
<keyword evidence="4 7" id="KW-0812">Transmembrane</keyword>
<feature type="transmembrane region" description="Helical" evidence="7">
    <location>
        <begin position="120"/>
        <end position="140"/>
    </location>
</feature>
<evidence type="ECO:0000256" key="1">
    <source>
        <dbReference type="ARBA" id="ARBA00001947"/>
    </source>
</evidence>
<dbReference type="GO" id="GO:0004222">
    <property type="term" value="F:metalloendopeptidase activity"/>
    <property type="evidence" value="ECO:0007669"/>
    <property type="project" value="InterPro"/>
</dbReference>
<comment type="caution">
    <text evidence="9">The sequence shown here is derived from an EMBL/GenBank/DDBJ whole genome shotgun (WGS) entry which is preliminary data.</text>
</comment>
<dbReference type="InterPro" id="IPR008915">
    <property type="entry name" value="Peptidase_M50"/>
</dbReference>
<keyword evidence="6 7" id="KW-0472">Membrane</keyword>
<evidence type="ECO:0000256" key="4">
    <source>
        <dbReference type="ARBA" id="ARBA00022692"/>
    </source>
</evidence>
<dbReference type="AlphaFoldDB" id="A0A4Y8P9K9"/>
<gene>
    <name evidence="9" type="ORF">A7Q10_01670</name>
</gene>
<evidence type="ECO:0000256" key="6">
    <source>
        <dbReference type="ARBA" id="ARBA00023136"/>
    </source>
</evidence>
<evidence type="ECO:0000259" key="8">
    <source>
        <dbReference type="Pfam" id="PF02163"/>
    </source>
</evidence>
<evidence type="ECO:0000256" key="7">
    <source>
        <dbReference type="SAM" id="Phobius"/>
    </source>
</evidence>
<feature type="transmembrane region" description="Helical" evidence="7">
    <location>
        <begin position="438"/>
        <end position="455"/>
    </location>
</feature>
<keyword evidence="10" id="KW-1185">Reference proteome</keyword>